<organism evidence="4 6">
    <name type="scientific">Mycobacterium montefiorense</name>
    <dbReference type="NCBI Taxonomy" id="154654"/>
    <lineage>
        <taxon>Bacteria</taxon>
        <taxon>Bacillati</taxon>
        <taxon>Actinomycetota</taxon>
        <taxon>Actinomycetes</taxon>
        <taxon>Mycobacteriales</taxon>
        <taxon>Mycobacteriaceae</taxon>
        <taxon>Mycobacterium</taxon>
        <taxon>Mycobacterium simiae complex</taxon>
    </lineage>
</organism>
<keyword evidence="4" id="KW-0808">Transferase</keyword>
<dbReference type="InterPro" id="IPR002656">
    <property type="entry name" value="Acyl_transf_3_dom"/>
</dbReference>
<reference evidence="5" key="2">
    <citation type="submission" date="2018-04" db="EMBL/GenBank/DDBJ databases">
        <title>Draft genome sequence of Mycobacterium montefiorense isolated from Japanese black salamander.</title>
        <authorList>
            <person name="Fukano H."/>
            <person name="Yoshida M."/>
            <person name="Shimizu A."/>
            <person name="Iwao H."/>
            <person name="Kurata O."/>
            <person name="Katayama Y."/>
            <person name="Omatsu T."/>
            <person name="Mizutani T."/>
            <person name="Wada S."/>
            <person name="Hoshino Y."/>
        </authorList>
    </citation>
    <scope>NUCLEOTIDE SEQUENCE [LARGE SCALE GENOMIC DNA]</scope>
    <source>
        <strain evidence="5">BS</strain>
    </source>
</reference>
<feature type="transmembrane region" description="Helical" evidence="1">
    <location>
        <begin position="313"/>
        <end position="332"/>
    </location>
</feature>
<feature type="transmembrane region" description="Helical" evidence="1">
    <location>
        <begin position="181"/>
        <end position="202"/>
    </location>
</feature>
<dbReference type="InterPro" id="IPR050879">
    <property type="entry name" value="Acyltransferase_3"/>
</dbReference>
<dbReference type="Proteomes" id="UP001139505">
    <property type="component" value="Unassembled WGS sequence"/>
</dbReference>
<comment type="caution">
    <text evidence="4">The sequence shown here is derived from an EMBL/GenBank/DDBJ whole genome shotgun (WGS) entry which is preliminary data.</text>
</comment>
<accession>A0AA37UXL7</accession>
<evidence type="ECO:0000256" key="1">
    <source>
        <dbReference type="SAM" id="Phobius"/>
    </source>
</evidence>
<keyword evidence="1" id="KW-0472">Membrane</keyword>
<evidence type="ECO:0000313" key="5">
    <source>
        <dbReference type="Proteomes" id="UP000245060"/>
    </source>
</evidence>
<keyword evidence="1" id="KW-1133">Transmembrane helix</keyword>
<feature type="transmembrane region" description="Helical" evidence="1">
    <location>
        <begin position="44"/>
        <end position="64"/>
    </location>
</feature>
<dbReference type="PANTHER" id="PTHR23028:SF131">
    <property type="entry name" value="BLR2367 PROTEIN"/>
    <property type="match status" value="1"/>
</dbReference>
<feature type="transmembrane region" description="Helical" evidence="1">
    <location>
        <begin position="233"/>
        <end position="251"/>
    </location>
</feature>
<feature type="transmembrane region" description="Helical" evidence="1">
    <location>
        <begin position="12"/>
        <end position="32"/>
    </location>
</feature>
<dbReference type="Proteomes" id="UP000245060">
    <property type="component" value="Unassembled WGS sequence"/>
</dbReference>
<evidence type="ECO:0000259" key="2">
    <source>
        <dbReference type="Pfam" id="PF01757"/>
    </source>
</evidence>
<dbReference type="GO" id="GO:0016020">
    <property type="term" value="C:membrane"/>
    <property type="evidence" value="ECO:0007669"/>
    <property type="project" value="TreeGrafter"/>
</dbReference>
<reference evidence="4" key="4">
    <citation type="submission" date="2022-04" db="EMBL/GenBank/DDBJ databases">
        <authorList>
            <person name="Komine T."/>
            <person name="Fukano H."/>
            <person name="Wada S."/>
        </authorList>
    </citation>
    <scope>NUCLEOTIDE SEQUENCE</scope>
    <source>
        <strain evidence="4">NJB18185</strain>
    </source>
</reference>
<evidence type="ECO:0000313" key="6">
    <source>
        <dbReference type="Proteomes" id="UP001139505"/>
    </source>
</evidence>
<name>A0AA37UXL7_9MYCO</name>
<sequence>MKLGEVFDPRRNALNAFRLALAIEVIVFHSYLIPGRTVSSEAVLQLLLCVGVDGFFAISGFLIASSWLRDPRLRDYLVARALRILPGLYVCLLLIAFVFAPVSVAIQGGSPAKLLLSSAPFEYVLKNATLVSIFQRGVDGTPHGVPEPGIWDGALWSLIWEVMCYLAVAVLGIVGLASRRWISPAVFVLALVGSTLVAPLAFPGEWSIPQLIARSAITFSAGAIMYQWKDLIPARWCLVAVSVLIVLVSSLLPNYRVAAAIPLAYAIVVSGSLIHNRRLSLRTDLSYGMYIYSYPAQQMLAVCGLAGLNTLAFFVLGVITTLPLAALSWFLVEKPALLCKSHLKHKWATDDRDVAIRVAGQPVSKVPGSG</sequence>
<keyword evidence="5" id="KW-1185">Reference proteome</keyword>
<dbReference type="EMBL" id="BFCH01000008">
    <property type="protein sequence ID" value="GBG36918.1"/>
    <property type="molecule type" value="Genomic_DNA"/>
</dbReference>
<evidence type="ECO:0000313" key="3">
    <source>
        <dbReference type="EMBL" id="GBG36918.1"/>
    </source>
</evidence>
<feature type="transmembrane region" description="Helical" evidence="1">
    <location>
        <begin position="257"/>
        <end position="275"/>
    </location>
</feature>
<feature type="transmembrane region" description="Helical" evidence="1">
    <location>
        <begin position="84"/>
        <end position="106"/>
    </location>
</feature>
<dbReference type="GO" id="GO:0016747">
    <property type="term" value="F:acyltransferase activity, transferring groups other than amino-acyl groups"/>
    <property type="evidence" value="ECO:0007669"/>
    <property type="project" value="InterPro"/>
</dbReference>
<keyword evidence="1" id="KW-0812">Transmembrane</keyword>
<proteinExistence type="predicted"/>
<dbReference type="EMBL" id="BQYH01000017">
    <property type="protein sequence ID" value="GKU72939.1"/>
    <property type="molecule type" value="Genomic_DNA"/>
</dbReference>
<feature type="domain" description="Acyltransferase 3" evidence="2">
    <location>
        <begin position="12"/>
        <end position="327"/>
    </location>
</feature>
<reference evidence="4" key="3">
    <citation type="journal article" date="2022" name="Microbiol. Resour. Announc.">
        <title>Draft Genome Sequences of Eight Mycobacterium montefiorense Strains Isolated from Salamanders in Captivity.</title>
        <authorList>
            <person name="Komine T."/>
            <person name="Ihara H."/>
            <person name="Fukano H."/>
            <person name="Hoshino Y."/>
            <person name="Kurata O."/>
            <person name="Wada S."/>
        </authorList>
    </citation>
    <scope>NUCLEOTIDE SEQUENCE</scope>
    <source>
        <strain evidence="4">NJB18185</strain>
    </source>
</reference>
<keyword evidence="4" id="KW-0012">Acyltransferase</keyword>
<dbReference type="AlphaFoldDB" id="A0AA37UXL7"/>
<protein>
    <submittedName>
        <fullName evidence="4">Acyltransferase</fullName>
    </submittedName>
</protein>
<evidence type="ECO:0000313" key="4">
    <source>
        <dbReference type="EMBL" id="GKU72939.1"/>
    </source>
</evidence>
<gene>
    <name evidence="3" type="ORF">MmonteBS_12900</name>
    <name evidence="4" type="ORF">NJB18185_27110</name>
</gene>
<dbReference type="PANTHER" id="PTHR23028">
    <property type="entry name" value="ACETYLTRANSFERASE"/>
    <property type="match status" value="1"/>
</dbReference>
<feature type="transmembrane region" description="Helical" evidence="1">
    <location>
        <begin position="154"/>
        <end position="174"/>
    </location>
</feature>
<dbReference type="GO" id="GO:0000271">
    <property type="term" value="P:polysaccharide biosynthetic process"/>
    <property type="evidence" value="ECO:0007669"/>
    <property type="project" value="TreeGrafter"/>
</dbReference>
<reference evidence="3" key="1">
    <citation type="journal article" date="2018" name="Genome Announc.">
        <title>Draft Genome Sequence of Mycobacterium montefiorense Isolated from Japanese Black Salamander (Hynobius nigrescens).</title>
        <authorList>
            <person name="Fukano H."/>
            <person name="Yoshida M."/>
            <person name="Shimizu A."/>
            <person name="Iwao H."/>
            <person name="Katayama Y."/>
            <person name="Omatsu T."/>
            <person name="Mizutani T."/>
            <person name="Kurata O."/>
            <person name="Wada S."/>
            <person name="Hoshino Y."/>
        </authorList>
    </citation>
    <scope>NUCLEOTIDE SEQUENCE</scope>
    <source>
        <strain evidence="3">BS</strain>
    </source>
</reference>
<dbReference type="RefSeq" id="WP_108921109.1">
    <property type="nucleotide sequence ID" value="NZ_BFCH01000008.1"/>
</dbReference>
<dbReference type="Pfam" id="PF01757">
    <property type="entry name" value="Acyl_transf_3"/>
    <property type="match status" value="1"/>
</dbReference>